<organism evidence="2 3">
    <name type="scientific">Chitinimonas prasina</name>
    <dbReference type="NCBI Taxonomy" id="1434937"/>
    <lineage>
        <taxon>Bacteria</taxon>
        <taxon>Pseudomonadati</taxon>
        <taxon>Pseudomonadota</taxon>
        <taxon>Betaproteobacteria</taxon>
        <taxon>Neisseriales</taxon>
        <taxon>Chitinibacteraceae</taxon>
        <taxon>Chitinimonas</taxon>
    </lineage>
</organism>
<name>A0ABQ5YDD1_9NEIS</name>
<dbReference type="EMBL" id="BSOG01000001">
    <property type="protein sequence ID" value="GLR12003.1"/>
    <property type="molecule type" value="Genomic_DNA"/>
</dbReference>
<sequence>MTQFEDSMACNFPHLLALSEFDQCLDMKNVQYTKRITEISLSASTHEKTRLDGGPNRLLSAIEQPPTGYP</sequence>
<evidence type="ECO:0000256" key="1">
    <source>
        <dbReference type="SAM" id="MobiDB-lite"/>
    </source>
</evidence>
<proteinExistence type="predicted"/>
<evidence type="ECO:0000313" key="2">
    <source>
        <dbReference type="EMBL" id="GLR12003.1"/>
    </source>
</evidence>
<keyword evidence="3" id="KW-1185">Reference proteome</keyword>
<accession>A0ABQ5YDD1</accession>
<feature type="region of interest" description="Disordered" evidence="1">
    <location>
        <begin position="46"/>
        <end position="70"/>
    </location>
</feature>
<dbReference type="Proteomes" id="UP001156706">
    <property type="component" value="Unassembled WGS sequence"/>
</dbReference>
<gene>
    <name evidence="2" type="ORF">GCM10007907_07930</name>
</gene>
<reference evidence="3" key="1">
    <citation type="journal article" date="2019" name="Int. J. Syst. Evol. Microbiol.">
        <title>The Global Catalogue of Microorganisms (GCM) 10K type strain sequencing project: providing services to taxonomists for standard genome sequencing and annotation.</title>
        <authorList>
            <consortium name="The Broad Institute Genomics Platform"/>
            <consortium name="The Broad Institute Genome Sequencing Center for Infectious Disease"/>
            <person name="Wu L."/>
            <person name="Ma J."/>
        </authorList>
    </citation>
    <scope>NUCLEOTIDE SEQUENCE [LARGE SCALE GENOMIC DNA]</scope>
    <source>
        <strain evidence="3">NBRC 110044</strain>
    </source>
</reference>
<evidence type="ECO:0000313" key="3">
    <source>
        <dbReference type="Proteomes" id="UP001156706"/>
    </source>
</evidence>
<comment type="caution">
    <text evidence="2">The sequence shown here is derived from an EMBL/GenBank/DDBJ whole genome shotgun (WGS) entry which is preliminary data.</text>
</comment>
<protein>
    <submittedName>
        <fullName evidence="2">Uncharacterized protein</fullName>
    </submittedName>
</protein>